<evidence type="ECO:0000313" key="4">
    <source>
        <dbReference type="Proteomes" id="UP000005139"/>
    </source>
</evidence>
<feature type="domain" description="Pyruvate/ketoisovalerate oxidoreductase catalytic" evidence="2">
    <location>
        <begin position="10"/>
        <end position="171"/>
    </location>
</feature>
<dbReference type="Gene3D" id="3.40.920.10">
    <property type="entry name" value="Pyruvate-ferredoxin oxidoreductase, PFOR, domain III"/>
    <property type="match status" value="1"/>
</dbReference>
<dbReference type="GO" id="GO:0016625">
    <property type="term" value="F:oxidoreductase activity, acting on the aldehyde or oxo group of donors, iron-sulfur protein as acceptor"/>
    <property type="evidence" value="ECO:0007669"/>
    <property type="project" value="InterPro"/>
</dbReference>
<reference evidence="3 4" key="2">
    <citation type="submission" date="2007-01" db="EMBL/GenBank/DDBJ databases">
        <title>Sequencing of the draft genome and assembly of Thermosinus carboxydivorans Nor1.</title>
        <authorList>
            <consortium name="US DOE Joint Genome Institute (JGI-PGF)"/>
            <person name="Copeland A."/>
            <person name="Lucas S."/>
            <person name="Lapidus A."/>
            <person name="Barry K."/>
            <person name="Glavina del Rio T."/>
            <person name="Dalin E."/>
            <person name="Tice H."/>
            <person name="Bruce D."/>
            <person name="Pitluck S."/>
            <person name="Richardson P."/>
        </authorList>
    </citation>
    <scope>NUCLEOTIDE SEQUENCE [LARGE SCALE GENOMIC DNA]</scope>
    <source>
        <strain evidence="3 4">Nor1</strain>
    </source>
</reference>
<sequence>MVEMRLSGSGGQGLILAGIILAEAALLDGKLAIQSQSYGPEARGGASKSEVIIADRPIHYPKVTKPNLVLAMTQEATNKYCADLPADGILMVDTTFVKEIPEHVKNVYRLPITETSNAELGKSLFANIIALGAIVAATNVVSVESITQAVLNRVPPGTEEVNKRALELGMQLIQKK</sequence>
<evidence type="ECO:0000256" key="1">
    <source>
        <dbReference type="ARBA" id="ARBA00023002"/>
    </source>
</evidence>
<name>A1HMJ5_9FIRM</name>
<dbReference type="AlphaFoldDB" id="A1HMJ5"/>
<dbReference type="Proteomes" id="UP000005139">
    <property type="component" value="Unassembled WGS sequence"/>
</dbReference>
<dbReference type="InterPro" id="IPR011894">
    <property type="entry name" value="PorC_KorC"/>
</dbReference>
<comment type="caution">
    <text evidence="3">The sequence shown here is derived from an EMBL/GenBank/DDBJ whole genome shotgun (WGS) entry which is preliminary data.</text>
</comment>
<protein>
    <submittedName>
        <fullName evidence="3">Pyruvate/ketoisovalerate oxidoreductase, gamma subunit</fullName>
    </submittedName>
</protein>
<organism evidence="3 4">
    <name type="scientific">Thermosinus carboxydivorans Nor1</name>
    <dbReference type="NCBI Taxonomy" id="401526"/>
    <lineage>
        <taxon>Bacteria</taxon>
        <taxon>Bacillati</taxon>
        <taxon>Bacillota</taxon>
        <taxon>Negativicutes</taxon>
        <taxon>Selenomonadales</taxon>
        <taxon>Sporomusaceae</taxon>
        <taxon>Thermosinus</taxon>
    </lineage>
</organism>
<keyword evidence="3" id="KW-0670">Pyruvate</keyword>
<dbReference type="PANTHER" id="PTHR42730:SF1">
    <property type="entry name" value="2-OXOGLUTARATE SYNTHASE SUBUNIT KORC"/>
    <property type="match status" value="1"/>
</dbReference>
<dbReference type="NCBIfam" id="TIGR02175">
    <property type="entry name" value="PorC_KorC"/>
    <property type="match status" value="1"/>
</dbReference>
<keyword evidence="4" id="KW-1185">Reference proteome</keyword>
<keyword evidence="1" id="KW-0560">Oxidoreductase</keyword>
<reference evidence="3 4" key="1">
    <citation type="submission" date="2007-01" db="EMBL/GenBank/DDBJ databases">
        <title>Annotation of the draft genome assembly of Thermosinus carboxydivorans Nor1.</title>
        <authorList>
            <consortium name="US DOE Joint Genome Institute (JGI-ORNL)"/>
            <person name="Larimer F."/>
            <person name="Land M."/>
            <person name="Hauser L."/>
        </authorList>
    </citation>
    <scope>NUCLEOTIDE SEQUENCE [LARGE SCALE GENOMIC DNA]</scope>
    <source>
        <strain evidence="3 4">Nor1</strain>
    </source>
</reference>
<gene>
    <name evidence="3" type="ORF">TcarDRAFT_2721</name>
</gene>
<dbReference type="PANTHER" id="PTHR42730">
    <property type="entry name" value="2-OXOGLUTARATE SYNTHASE SUBUNIT KORC"/>
    <property type="match status" value="1"/>
</dbReference>
<dbReference type="Pfam" id="PF01558">
    <property type="entry name" value="POR"/>
    <property type="match status" value="1"/>
</dbReference>
<dbReference type="OrthoDB" id="9789125at2"/>
<dbReference type="RefSeq" id="WP_007288238.1">
    <property type="nucleotide sequence ID" value="NZ_AAWL01000001.1"/>
</dbReference>
<dbReference type="InterPro" id="IPR019752">
    <property type="entry name" value="Pyrv/ketoisovalerate_OxRed_cat"/>
</dbReference>
<dbReference type="InterPro" id="IPR002869">
    <property type="entry name" value="Pyrv_flavodox_OxRed_cen"/>
</dbReference>
<proteinExistence type="predicted"/>
<dbReference type="eggNOG" id="COG1014">
    <property type="taxonomic scope" value="Bacteria"/>
</dbReference>
<dbReference type="SUPFAM" id="SSF53323">
    <property type="entry name" value="Pyruvate-ferredoxin oxidoreductase, PFOR, domain III"/>
    <property type="match status" value="1"/>
</dbReference>
<accession>A1HMJ5</accession>
<dbReference type="EMBL" id="AAWL01000001">
    <property type="protein sequence ID" value="EAX49032.1"/>
    <property type="molecule type" value="Genomic_DNA"/>
</dbReference>
<dbReference type="InterPro" id="IPR052554">
    <property type="entry name" value="2-oxoglutarate_synth_KorC"/>
</dbReference>
<evidence type="ECO:0000313" key="3">
    <source>
        <dbReference type="EMBL" id="EAX49032.1"/>
    </source>
</evidence>
<evidence type="ECO:0000259" key="2">
    <source>
        <dbReference type="Pfam" id="PF01558"/>
    </source>
</evidence>